<dbReference type="Gene3D" id="3.30.530.20">
    <property type="match status" value="1"/>
</dbReference>
<gene>
    <name evidence="9" type="ORF">ZOSMA_49G00950</name>
</gene>
<sequence>MEAASRTGAGDEDRQLNSNLSLSLSPLEIKQLASVIASHHTYSPNQKQCSSLLTQRTTATPDAIWSIVCHFECPQIYKHFIRSCTVKDNNIGIGTIREVSVISGLPASTSSERLDVLDDENRIFGFSIIGGEHRLKNYRSITTVNEITDDAGKLWTVVLESYIVDVPEGNTVDDTRFFADYVVKLNLQKLASVAESPPPSDK</sequence>
<keyword evidence="8" id="KW-0650">Protein phosphatase inhibitor</keyword>
<evidence type="ECO:0000256" key="8">
    <source>
        <dbReference type="ARBA" id="ARBA00023272"/>
    </source>
</evidence>
<dbReference type="GO" id="GO:0004864">
    <property type="term" value="F:protein phosphatase inhibitor activity"/>
    <property type="evidence" value="ECO:0000318"/>
    <property type="project" value="GO_Central"/>
</dbReference>
<evidence type="ECO:0000256" key="3">
    <source>
        <dbReference type="ARBA" id="ARBA00008594"/>
    </source>
</evidence>
<keyword evidence="10" id="KW-1185">Reference proteome</keyword>
<dbReference type="InterPro" id="IPR023393">
    <property type="entry name" value="START-like_dom_sf"/>
</dbReference>
<reference evidence="10" key="1">
    <citation type="journal article" date="2016" name="Nature">
        <title>The genome of the seagrass Zostera marina reveals angiosperm adaptation to the sea.</title>
        <authorList>
            <person name="Olsen J.L."/>
            <person name="Rouze P."/>
            <person name="Verhelst B."/>
            <person name="Lin Y.-C."/>
            <person name="Bayer T."/>
            <person name="Collen J."/>
            <person name="Dattolo E."/>
            <person name="De Paoli E."/>
            <person name="Dittami S."/>
            <person name="Maumus F."/>
            <person name="Michel G."/>
            <person name="Kersting A."/>
            <person name="Lauritano C."/>
            <person name="Lohaus R."/>
            <person name="Toepel M."/>
            <person name="Tonon T."/>
            <person name="Vanneste K."/>
            <person name="Amirebrahimi M."/>
            <person name="Brakel J."/>
            <person name="Bostroem C."/>
            <person name="Chovatia M."/>
            <person name="Grimwood J."/>
            <person name="Jenkins J.W."/>
            <person name="Jueterbock A."/>
            <person name="Mraz A."/>
            <person name="Stam W.T."/>
            <person name="Tice H."/>
            <person name="Bornberg-Bauer E."/>
            <person name="Green P.J."/>
            <person name="Pearson G.A."/>
            <person name="Procaccini G."/>
            <person name="Duarte C.M."/>
            <person name="Schmutz J."/>
            <person name="Reusch T.B.H."/>
            <person name="Van de Peer Y."/>
        </authorList>
    </citation>
    <scope>NUCLEOTIDE SEQUENCE [LARGE SCALE GENOMIC DNA]</scope>
    <source>
        <strain evidence="10">cv. Finnish</strain>
    </source>
</reference>
<dbReference type="GO" id="GO:0010427">
    <property type="term" value="F:abscisic acid binding"/>
    <property type="evidence" value="ECO:0000318"/>
    <property type="project" value="GO_Central"/>
</dbReference>
<evidence type="ECO:0000256" key="5">
    <source>
        <dbReference type="ARBA" id="ARBA00022682"/>
    </source>
</evidence>
<evidence type="ECO:0000256" key="1">
    <source>
        <dbReference type="ARBA" id="ARBA00004123"/>
    </source>
</evidence>
<dbReference type="InterPro" id="IPR019587">
    <property type="entry name" value="Polyketide_cyclase/dehydratase"/>
</dbReference>
<dbReference type="SUPFAM" id="SSF55961">
    <property type="entry name" value="Bet v1-like"/>
    <property type="match status" value="1"/>
</dbReference>
<protein>
    <submittedName>
        <fullName evidence="9">Abscisic acid receptor PYR1</fullName>
    </submittedName>
</protein>
<dbReference type="AlphaFoldDB" id="A0A0K9NYX2"/>
<dbReference type="Pfam" id="PF10604">
    <property type="entry name" value="Polyketide_cyc2"/>
    <property type="match status" value="1"/>
</dbReference>
<comment type="caution">
    <text evidence="9">The sequence shown here is derived from an EMBL/GenBank/DDBJ whole genome shotgun (WGS) entry which is preliminary data.</text>
</comment>
<keyword evidence="4" id="KW-0963">Cytoplasm</keyword>
<dbReference type="CDD" id="cd07821">
    <property type="entry name" value="PYR_PYL_RCAR_like"/>
    <property type="match status" value="1"/>
</dbReference>
<evidence type="ECO:0000256" key="7">
    <source>
        <dbReference type="ARBA" id="ARBA00023242"/>
    </source>
</evidence>
<dbReference type="OrthoDB" id="4436220at2759"/>
<dbReference type="EMBL" id="LFYR01001429">
    <property type="protein sequence ID" value="KMZ62026.1"/>
    <property type="molecule type" value="Genomic_DNA"/>
</dbReference>
<keyword evidence="5" id="KW-0938">Abscisic acid signaling pathway</keyword>
<dbReference type="PANTHER" id="PTHR31213:SF6">
    <property type="entry name" value="ABSCISIC ACID RECEPTOR PYR1"/>
    <property type="match status" value="1"/>
</dbReference>
<evidence type="ECO:0000256" key="6">
    <source>
        <dbReference type="ARBA" id="ARBA00023170"/>
    </source>
</evidence>
<evidence type="ECO:0000256" key="2">
    <source>
        <dbReference type="ARBA" id="ARBA00004496"/>
    </source>
</evidence>
<dbReference type="OMA" id="FHSYRIN"/>
<name>A0A0K9NYX2_ZOSMR</name>
<keyword evidence="6 9" id="KW-0675">Receptor</keyword>
<organism evidence="9 10">
    <name type="scientific">Zostera marina</name>
    <name type="common">Eelgrass</name>
    <dbReference type="NCBI Taxonomy" id="29655"/>
    <lineage>
        <taxon>Eukaryota</taxon>
        <taxon>Viridiplantae</taxon>
        <taxon>Streptophyta</taxon>
        <taxon>Embryophyta</taxon>
        <taxon>Tracheophyta</taxon>
        <taxon>Spermatophyta</taxon>
        <taxon>Magnoliopsida</taxon>
        <taxon>Liliopsida</taxon>
        <taxon>Zosteraceae</taxon>
        <taxon>Zostera</taxon>
    </lineage>
</organism>
<evidence type="ECO:0000256" key="4">
    <source>
        <dbReference type="ARBA" id="ARBA00022490"/>
    </source>
</evidence>
<evidence type="ECO:0000313" key="9">
    <source>
        <dbReference type="EMBL" id="KMZ62026.1"/>
    </source>
</evidence>
<keyword evidence="7" id="KW-0539">Nucleus</keyword>
<dbReference type="SMR" id="A0A0K9NYX2"/>
<dbReference type="GO" id="GO:0005737">
    <property type="term" value="C:cytoplasm"/>
    <property type="evidence" value="ECO:0000318"/>
    <property type="project" value="GO_Central"/>
</dbReference>
<dbReference type="InterPro" id="IPR050279">
    <property type="entry name" value="Plant_def-hormone_signal"/>
</dbReference>
<evidence type="ECO:0000313" key="10">
    <source>
        <dbReference type="Proteomes" id="UP000036987"/>
    </source>
</evidence>
<dbReference type="PANTHER" id="PTHR31213">
    <property type="entry name" value="OS08G0374000 PROTEIN-RELATED"/>
    <property type="match status" value="1"/>
</dbReference>
<accession>A0A0K9NYX2</accession>
<dbReference type="GO" id="GO:0005634">
    <property type="term" value="C:nucleus"/>
    <property type="evidence" value="ECO:0000318"/>
    <property type="project" value="GO_Central"/>
</dbReference>
<dbReference type="STRING" id="29655.A0A0K9NYX2"/>
<dbReference type="GO" id="GO:0038023">
    <property type="term" value="F:signaling receptor activity"/>
    <property type="evidence" value="ECO:0000318"/>
    <property type="project" value="GO_Central"/>
</dbReference>
<comment type="similarity">
    <text evidence="3">Belongs to the PYR/PYL/RCAR abscisic acid intracellular receptor family.</text>
</comment>
<dbReference type="Proteomes" id="UP000036987">
    <property type="component" value="Unassembled WGS sequence"/>
</dbReference>
<comment type="subcellular location">
    <subcellularLocation>
        <location evidence="2">Cytoplasm</location>
    </subcellularLocation>
    <subcellularLocation>
        <location evidence="1">Nucleus</location>
    </subcellularLocation>
</comment>
<dbReference type="GO" id="GO:0009738">
    <property type="term" value="P:abscisic acid-activated signaling pathway"/>
    <property type="evidence" value="ECO:0000318"/>
    <property type="project" value="GO_Central"/>
</dbReference>
<proteinExistence type="inferred from homology"/>